<dbReference type="STRING" id="1150626.PHAMO_190115"/>
<dbReference type="EMBL" id="CAHP01000011">
    <property type="protein sequence ID" value="CCG40306.1"/>
    <property type="molecule type" value="Genomic_DNA"/>
</dbReference>
<proteinExistence type="predicted"/>
<dbReference type="OrthoDB" id="9814012at2"/>
<evidence type="ECO:0000256" key="4">
    <source>
        <dbReference type="ARBA" id="ARBA00023136"/>
    </source>
</evidence>
<dbReference type="InterPro" id="IPR047662">
    <property type="entry name" value="SemiSWEET"/>
</dbReference>
<evidence type="ECO:0000256" key="1">
    <source>
        <dbReference type="ARBA" id="ARBA00004141"/>
    </source>
</evidence>
<dbReference type="AlphaFoldDB" id="H8FPL8"/>
<protein>
    <recommendedName>
        <fullName evidence="8">MtN3 and saliva related transmembrane protein</fullName>
    </recommendedName>
</protein>
<feature type="transmembrane region" description="Helical" evidence="5">
    <location>
        <begin position="6"/>
        <end position="26"/>
    </location>
</feature>
<keyword evidence="4 5" id="KW-0472">Membrane</keyword>
<dbReference type="Pfam" id="PF04193">
    <property type="entry name" value="PQ-loop"/>
    <property type="match status" value="1"/>
</dbReference>
<keyword evidence="3 5" id="KW-1133">Transmembrane helix</keyword>
<comment type="caution">
    <text evidence="6">The sequence shown here is derived from an EMBL/GenBank/DDBJ whole genome shotgun (WGS) entry which is preliminary data.</text>
</comment>
<organism evidence="6 7">
    <name type="scientific">Magnetospirillum molischianum DSM 120</name>
    <dbReference type="NCBI Taxonomy" id="1150626"/>
    <lineage>
        <taxon>Bacteria</taxon>
        <taxon>Pseudomonadati</taxon>
        <taxon>Pseudomonadota</taxon>
        <taxon>Alphaproteobacteria</taxon>
        <taxon>Rhodospirillales</taxon>
        <taxon>Rhodospirillaceae</taxon>
        <taxon>Magnetospirillum</taxon>
    </lineage>
</organism>
<dbReference type="RefSeq" id="WP_002726494.1">
    <property type="nucleotide sequence ID" value="NZ_CAHP01000011.1"/>
</dbReference>
<dbReference type="Proteomes" id="UP000004169">
    <property type="component" value="Unassembled WGS sequence"/>
</dbReference>
<evidence type="ECO:0000256" key="2">
    <source>
        <dbReference type="ARBA" id="ARBA00022692"/>
    </source>
</evidence>
<evidence type="ECO:0008006" key="8">
    <source>
        <dbReference type="Google" id="ProtNLM"/>
    </source>
</evidence>
<dbReference type="NCBIfam" id="NF037968">
    <property type="entry name" value="SemiSWEET_2"/>
    <property type="match status" value="1"/>
</dbReference>
<feature type="transmembrane region" description="Helical" evidence="5">
    <location>
        <begin position="62"/>
        <end position="82"/>
    </location>
</feature>
<dbReference type="InterPro" id="IPR006603">
    <property type="entry name" value="PQ-loop_rpt"/>
</dbReference>
<evidence type="ECO:0000256" key="5">
    <source>
        <dbReference type="SAM" id="Phobius"/>
    </source>
</evidence>
<keyword evidence="2 5" id="KW-0812">Transmembrane</keyword>
<comment type="subcellular location">
    <subcellularLocation>
        <location evidence="1">Membrane</location>
        <topology evidence="1">Multi-pass membrane protein</topology>
    </subcellularLocation>
</comment>
<accession>H8FPL8</accession>
<sequence>MPSTLSIDLLGAVAGVMTTLSFVPQVVKTLRTQQTRDISLSMWVLFCCGVGLWIVYGVLVPAWPVVAANIPTLILAGLILAVKIRNLRRE</sequence>
<evidence type="ECO:0000313" key="7">
    <source>
        <dbReference type="Proteomes" id="UP000004169"/>
    </source>
</evidence>
<gene>
    <name evidence="6" type="ORF">PHAMO_190115</name>
</gene>
<reference evidence="6 7" key="1">
    <citation type="journal article" date="2012" name="J. Bacteriol.">
        <title>Draft Genome Sequence of the Purple Photosynthetic Bacterium Phaeospirillum molischianum DSM120, a Particularly Versatile Bacterium.</title>
        <authorList>
            <person name="Duquesne K."/>
            <person name="Prima V."/>
            <person name="Ji B."/>
            <person name="Rouy Z."/>
            <person name="Medigue C."/>
            <person name="Talla E."/>
            <person name="Sturgis J.N."/>
        </authorList>
    </citation>
    <scope>NUCLEOTIDE SEQUENCE [LARGE SCALE GENOMIC DNA]</scope>
    <source>
        <strain evidence="7">DSM120</strain>
    </source>
</reference>
<evidence type="ECO:0000313" key="6">
    <source>
        <dbReference type="EMBL" id="CCG40306.1"/>
    </source>
</evidence>
<feature type="transmembrane region" description="Helical" evidence="5">
    <location>
        <begin position="38"/>
        <end position="56"/>
    </location>
</feature>
<dbReference type="GO" id="GO:0016020">
    <property type="term" value="C:membrane"/>
    <property type="evidence" value="ECO:0007669"/>
    <property type="project" value="UniProtKB-SubCell"/>
</dbReference>
<keyword evidence="7" id="KW-1185">Reference proteome</keyword>
<name>H8FPL8_MAGML</name>
<evidence type="ECO:0000256" key="3">
    <source>
        <dbReference type="ARBA" id="ARBA00022989"/>
    </source>
</evidence>
<dbReference type="Gene3D" id="1.20.1280.290">
    <property type="match status" value="1"/>
</dbReference>
<dbReference type="GO" id="GO:0051119">
    <property type="term" value="F:sugar transmembrane transporter activity"/>
    <property type="evidence" value="ECO:0007669"/>
    <property type="project" value="InterPro"/>
</dbReference>
<dbReference type="eggNOG" id="COG4095">
    <property type="taxonomic scope" value="Bacteria"/>
</dbReference>